<reference evidence="1" key="1">
    <citation type="journal article" date="2020" name="Nature">
        <title>Giant virus diversity and host interactions through global metagenomics.</title>
        <authorList>
            <person name="Schulz F."/>
            <person name="Roux S."/>
            <person name="Paez-Espino D."/>
            <person name="Jungbluth S."/>
            <person name="Walsh D.A."/>
            <person name="Denef V.J."/>
            <person name="McMahon K.D."/>
            <person name="Konstantinidis K.T."/>
            <person name="Eloe-Fadrosh E.A."/>
            <person name="Kyrpides N.C."/>
            <person name="Woyke T."/>
        </authorList>
    </citation>
    <scope>NUCLEOTIDE SEQUENCE</scope>
    <source>
        <strain evidence="1">GVMAG-M-3300009185-7</strain>
    </source>
</reference>
<accession>A0A6C0B176</accession>
<protein>
    <submittedName>
        <fullName evidence="1">Uncharacterized protein</fullName>
    </submittedName>
</protein>
<organism evidence="1">
    <name type="scientific">viral metagenome</name>
    <dbReference type="NCBI Taxonomy" id="1070528"/>
    <lineage>
        <taxon>unclassified sequences</taxon>
        <taxon>metagenomes</taxon>
        <taxon>organismal metagenomes</taxon>
    </lineage>
</organism>
<evidence type="ECO:0000313" key="1">
    <source>
        <dbReference type="EMBL" id="QHS85957.1"/>
    </source>
</evidence>
<proteinExistence type="predicted"/>
<dbReference type="EMBL" id="MN739050">
    <property type="protein sequence ID" value="QHS85957.1"/>
    <property type="molecule type" value="Genomic_DNA"/>
</dbReference>
<sequence>MFKSVVDFNGQSRNISFFNDDTINVVRQQIAKTVDIHQDRLFISLVLKLDKDYYSGDSRNWEALFNRISMNGLPIERDPFYAYCDSRGVKITYKKLDKEEWMAYPAFLQPLFDPGVSFDEPRIFGVEPDRAYTLPMKFDTAIANLIPTAQYPIPEEGRLFVGMYPNLKDKDSRFVVKEYEAGAEGAYFPLVRSSTPQRLTEGQILALDAQTKHLNDLLSLDPPHEKEVHILKATWSADLVDTDFGKAVRTRFEQIFYGLTVSEDIPCITFFTGRSEISRHKFYKKDAKTKTTFLKLPVWAAWWTKSKPYRPNLSALVLYRGEDREIFDRITITSHDIKLAVYRDASNKESLDDMKESMIKWLMSFDAVVPFLQKTDITDSRFVLQDIKFEAEYSTPLDTYDTLRMNCLAGIFEVSRKSEQVFKFLRSDDADDGINPRDVRIINLLREDPFIKPSEIQEELKLSVDEATILLNAIKQRVEQDPNLLIRQFRSFPGLIMHQKKIEISDVDSVDRFLKYANILRYILSDPTNEDVNRICPKRQESVPVAVSTVNTQFVDTEFSNLFDYLEGDVLEEAKPEMTTVQKTTMSKGATIYNYFNTRLQEFDPVKFPAQSDYAKRVDQNLQPVIMSSEEIQDIIDDVTKGEEFNPRKYSDNQKIELTNPDGIILCPDFWCMYDKIPLHASQLEEIDGNKVCPVCHGKVRKSSDYKADTREFSVIPRTKGNSYPGYKDNNESLPICFKSPKERKLKKDDKDDKYYILSESKTTGYGRFAYLPKDLLNSIHISEEYKLAIEAGNRIQTGMSGFFRVGLGRPSDGLPNFLNITTKVVSPRHAIANILRCAFVATWSMTSETHAAEIEKKLDMPPFADDTVARKHMARVISSIDEAFIEGRLTVVQELEYTAIMLNVDLYRISLEDLTIGCTFYTPQVKVRTRGVIILQRGNDVDCLCFVTRQQKKFTFKANIFESPFKEETYVELAKKRNLSCVTNIPTIKDAFLFAKSLVDDFSIVLDPFGRGQALYIPHDMILPFQNTAIPPLEKRPKISGYADVHHLPTYADMRTLLKKAQEIAPGYEWAEDMYDGRGHIVEILTRSGLRIPVLPKVGQGEASEVTQTIIRETETSLALGEPNKEELARYKQILYASELYEFLLYQLTLDIKHKIKPELNRALSEPTPKRSDLEPELEEWFEQTTLFVSLQTPIEFLSKIRKPCGQFKEKECPNAHMCAWDGKTCRIQVRDTVSKAKLFNKILGTLIDNSKIRSIVLDGRTTPFFSTVLYLELPTEVIYTDTELKETIYAQ</sequence>
<name>A0A6C0B176_9ZZZZ</name>